<evidence type="ECO:0000313" key="3">
    <source>
        <dbReference type="Proteomes" id="UP000198749"/>
    </source>
</evidence>
<dbReference type="OrthoDB" id="479699at2"/>
<dbReference type="EMBL" id="FOGB01000001">
    <property type="protein sequence ID" value="SEQ09276.1"/>
    <property type="molecule type" value="Genomic_DNA"/>
</dbReference>
<dbReference type="SMART" id="SM00558">
    <property type="entry name" value="JmjC"/>
    <property type="match status" value="1"/>
</dbReference>
<evidence type="ECO:0000259" key="1">
    <source>
        <dbReference type="PROSITE" id="PS51184"/>
    </source>
</evidence>
<sequence length="316" mass="37090">MQTLPTQNSGFFEIARESSDISFEELSERYLTPEIPVIIEGVGKEWHARECWNEHYLHEKLSQEPSASTASLWYWMNRDSLTEDYTTPDFVNQSLDSPLVFPRTQHLRLWINKKGHVSSWHYDGSLVNVFNVQVKGKKEWVLVSPHTPLDCYPYTSFAIIKGDDDKMLNGKVFTRFVINEGDILYIPPVWFHKVVACDAENINLNWLFTKKETTATSATLKREVERYIINDYLKNHRFKLVRTMLKQFNRYAPGYVKISWRYQELIRTPYSISKTDLVKHIAKEAILLGKTLWHLNKIKAYTKTLSKPRKIQKSLP</sequence>
<accession>A0A1H9D722</accession>
<dbReference type="STRING" id="355243.SAMN03080615_00382"/>
<proteinExistence type="predicted"/>
<dbReference type="InterPro" id="IPR041667">
    <property type="entry name" value="Cupin_8"/>
</dbReference>
<dbReference type="AlphaFoldDB" id="A0A1H9D722"/>
<dbReference type="Proteomes" id="UP000198749">
    <property type="component" value="Unassembled WGS sequence"/>
</dbReference>
<keyword evidence="3" id="KW-1185">Reference proteome</keyword>
<reference evidence="3" key="1">
    <citation type="submission" date="2016-10" db="EMBL/GenBank/DDBJ databases">
        <authorList>
            <person name="Varghese N."/>
            <person name="Submissions S."/>
        </authorList>
    </citation>
    <scope>NUCLEOTIDE SEQUENCE [LARGE SCALE GENOMIC DNA]</scope>
    <source>
        <strain evidence="3">DSM 18887</strain>
    </source>
</reference>
<evidence type="ECO:0000313" key="2">
    <source>
        <dbReference type="EMBL" id="SEQ09276.1"/>
    </source>
</evidence>
<dbReference type="Gene3D" id="2.60.120.650">
    <property type="entry name" value="Cupin"/>
    <property type="match status" value="2"/>
</dbReference>
<organism evidence="2 3">
    <name type="scientific">Amphritea atlantica</name>
    <dbReference type="NCBI Taxonomy" id="355243"/>
    <lineage>
        <taxon>Bacteria</taxon>
        <taxon>Pseudomonadati</taxon>
        <taxon>Pseudomonadota</taxon>
        <taxon>Gammaproteobacteria</taxon>
        <taxon>Oceanospirillales</taxon>
        <taxon>Oceanospirillaceae</taxon>
        <taxon>Amphritea</taxon>
    </lineage>
</organism>
<gene>
    <name evidence="2" type="ORF">SAMN03080615_00382</name>
</gene>
<dbReference type="SUPFAM" id="SSF51197">
    <property type="entry name" value="Clavaminate synthase-like"/>
    <property type="match status" value="1"/>
</dbReference>
<dbReference type="InterPro" id="IPR003347">
    <property type="entry name" value="JmjC_dom"/>
</dbReference>
<dbReference type="RefSeq" id="WP_091353186.1">
    <property type="nucleotide sequence ID" value="NZ_AP025284.1"/>
</dbReference>
<dbReference type="Pfam" id="PF13621">
    <property type="entry name" value="Cupin_8"/>
    <property type="match status" value="1"/>
</dbReference>
<name>A0A1H9D722_9GAMM</name>
<dbReference type="PROSITE" id="PS51184">
    <property type="entry name" value="JMJC"/>
    <property type="match status" value="1"/>
</dbReference>
<dbReference type="PANTHER" id="PTHR12461">
    <property type="entry name" value="HYPOXIA-INDUCIBLE FACTOR 1 ALPHA INHIBITOR-RELATED"/>
    <property type="match status" value="1"/>
</dbReference>
<feature type="domain" description="JmjC" evidence="1">
    <location>
        <begin position="70"/>
        <end position="225"/>
    </location>
</feature>
<dbReference type="PANTHER" id="PTHR12461:SF105">
    <property type="entry name" value="HYPOXIA-INDUCIBLE FACTOR 1-ALPHA INHIBITOR"/>
    <property type="match status" value="1"/>
</dbReference>
<protein>
    <submittedName>
        <fullName evidence="2">Cupin-like domain-containing protein</fullName>
    </submittedName>
</protein>